<dbReference type="AlphaFoldDB" id="I7ZIV5"/>
<evidence type="ECO:0000256" key="1">
    <source>
        <dbReference type="ARBA" id="ARBA00010552"/>
    </source>
</evidence>
<dbReference type="STRING" id="1172194.WQQ_19910"/>
<comment type="similarity">
    <text evidence="1">Belongs to the RutC family.</text>
</comment>
<evidence type="ECO:0000313" key="2">
    <source>
        <dbReference type="EMBL" id="EIT71854.1"/>
    </source>
</evidence>
<evidence type="ECO:0000313" key="3">
    <source>
        <dbReference type="Proteomes" id="UP000003704"/>
    </source>
</evidence>
<comment type="caution">
    <text evidence="2">The sequence shown here is derived from an EMBL/GenBank/DDBJ whole genome shotgun (WGS) entry which is preliminary data.</text>
</comment>
<dbReference type="InterPro" id="IPR019897">
    <property type="entry name" value="RidA_CS"/>
</dbReference>
<gene>
    <name evidence="2" type="ORF">WQQ_19910</name>
</gene>
<dbReference type="PATRIC" id="fig|1172194.4.peg.1932"/>
<dbReference type="SUPFAM" id="SSF55298">
    <property type="entry name" value="YjgF-like"/>
    <property type="match status" value="1"/>
</dbReference>
<protein>
    <submittedName>
        <fullName evidence="2">Endoribonuclease L-PSP</fullName>
    </submittedName>
</protein>
<dbReference type="CDD" id="cd06150">
    <property type="entry name" value="YjgF_YER057c_UK114_like_2"/>
    <property type="match status" value="1"/>
</dbReference>
<dbReference type="EMBL" id="AKGD01000001">
    <property type="protein sequence ID" value="EIT71854.1"/>
    <property type="molecule type" value="Genomic_DNA"/>
</dbReference>
<dbReference type="Pfam" id="PF01042">
    <property type="entry name" value="Ribonuc_L-PSP"/>
    <property type="match status" value="1"/>
</dbReference>
<dbReference type="InterPro" id="IPR035709">
    <property type="entry name" value="YoaB-like"/>
</dbReference>
<dbReference type="RefSeq" id="WP_007184940.1">
    <property type="nucleotide sequence ID" value="NZ_AKGD01000001.1"/>
</dbReference>
<accession>I7ZIV5</accession>
<dbReference type="InterPro" id="IPR006175">
    <property type="entry name" value="YjgF/YER057c/UK114"/>
</dbReference>
<dbReference type="PANTHER" id="PTHR47328:SF1">
    <property type="entry name" value="RUTC FAMILY PROTEIN YOAB"/>
    <property type="match status" value="1"/>
</dbReference>
<proteinExistence type="inferred from homology"/>
<name>I7ZIV5_9GAMM</name>
<reference evidence="2 3" key="1">
    <citation type="journal article" date="2012" name="J. Bacteriol.">
        <title>Genome Sequence of n-Alkane-Degrading Hydrocarboniphaga effusa Strain AP103T (ATCC BAA-332T).</title>
        <authorList>
            <person name="Chang H.K."/>
            <person name="Zylstra G.J."/>
            <person name="Chae J.C."/>
        </authorList>
    </citation>
    <scope>NUCLEOTIDE SEQUENCE [LARGE SCALE GENOMIC DNA]</scope>
    <source>
        <strain evidence="2 3">AP103</strain>
    </source>
</reference>
<dbReference type="OrthoDB" id="6899345at2"/>
<keyword evidence="3" id="KW-1185">Reference proteome</keyword>
<organism evidence="2 3">
    <name type="scientific">Hydrocarboniphaga effusa AP103</name>
    <dbReference type="NCBI Taxonomy" id="1172194"/>
    <lineage>
        <taxon>Bacteria</taxon>
        <taxon>Pseudomonadati</taxon>
        <taxon>Pseudomonadota</taxon>
        <taxon>Gammaproteobacteria</taxon>
        <taxon>Nevskiales</taxon>
        <taxon>Nevskiaceae</taxon>
        <taxon>Hydrocarboniphaga</taxon>
    </lineage>
</organism>
<dbReference type="PROSITE" id="PS01094">
    <property type="entry name" value="UPF0076"/>
    <property type="match status" value="1"/>
</dbReference>
<dbReference type="Proteomes" id="UP000003704">
    <property type="component" value="Unassembled WGS sequence"/>
</dbReference>
<dbReference type="Gene3D" id="3.30.1330.40">
    <property type="entry name" value="RutC-like"/>
    <property type="match status" value="1"/>
</dbReference>
<dbReference type="InterPro" id="IPR035959">
    <property type="entry name" value="RutC-like_sf"/>
</dbReference>
<sequence>MIQRYEVGPRLSEMAIHNGVAYLAGQIPDDRGADIRGQTAQVLASIDALLFQAGTDKRRILRAEIFLADIRDIGAMNEVWDAWVVPGHTPPRATVQASLAQADWKIEIVVTAAV</sequence>
<dbReference type="PANTHER" id="PTHR47328">
    <property type="match status" value="1"/>
</dbReference>